<dbReference type="AlphaFoldDB" id="A0A9X5CAE5"/>
<dbReference type="Pfam" id="PF18977">
    <property type="entry name" value="DUF5713"/>
    <property type="match status" value="1"/>
</dbReference>
<organism evidence="1 2">
    <name type="scientific">Schaedlerella arabinosiphila</name>
    <dbReference type="NCBI Taxonomy" id="2044587"/>
    <lineage>
        <taxon>Bacteria</taxon>
        <taxon>Bacillati</taxon>
        <taxon>Bacillota</taxon>
        <taxon>Clostridia</taxon>
        <taxon>Lachnospirales</taxon>
        <taxon>Lachnospiraceae</taxon>
        <taxon>Schaedlerella</taxon>
    </lineage>
</organism>
<gene>
    <name evidence="1" type="ORF">FMM80_19070</name>
</gene>
<protein>
    <submittedName>
        <fullName evidence="1">Uncharacterized protein</fullName>
    </submittedName>
</protein>
<dbReference type="EMBL" id="VIRB01000114">
    <property type="protein sequence ID" value="NDO70633.1"/>
    <property type="molecule type" value="Genomic_DNA"/>
</dbReference>
<reference evidence="1 2" key="1">
    <citation type="submission" date="2019-07" db="EMBL/GenBank/DDBJ databases">
        <title>Draft genome sequences of 15 bacterial species constituting the stable defined intestinal microbiota of the GM15 gnotobiotic mouse model.</title>
        <authorList>
            <person name="Elie C."/>
            <person name="Mathieu A."/>
            <person name="Saliou A."/>
            <person name="Darnaud M."/>
            <person name="Leulier F."/>
            <person name="Tamellini A."/>
        </authorList>
    </citation>
    <scope>NUCLEOTIDE SEQUENCE [LARGE SCALE GENOMIC DNA]</scope>
    <source>
        <strain evidence="2">ASF 502</strain>
    </source>
</reference>
<dbReference type="Proteomes" id="UP000474104">
    <property type="component" value="Unassembled WGS sequence"/>
</dbReference>
<dbReference type="OrthoDB" id="8795357at2"/>
<comment type="caution">
    <text evidence="1">The sequence shown here is derived from an EMBL/GenBank/DDBJ whole genome shotgun (WGS) entry which is preliminary data.</text>
</comment>
<dbReference type="InterPro" id="IPR043767">
    <property type="entry name" value="DUF5713"/>
</dbReference>
<sequence length="71" mass="8411">MFCGHLCQTESNKSNFERNTKIKTFDINYRLLDEMYQDGYFPDFLVDKVKVELQKVIDLLENGETDTEVIQ</sequence>
<evidence type="ECO:0000313" key="2">
    <source>
        <dbReference type="Proteomes" id="UP000474104"/>
    </source>
</evidence>
<evidence type="ECO:0000313" key="1">
    <source>
        <dbReference type="EMBL" id="NDO70633.1"/>
    </source>
</evidence>
<accession>A0A9X5CAE5</accession>
<name>A0A9X5CAE5_9FIRM</name>
<proteinExistence type="predicted"/>